<organism evidence="2 3">
    <name type="scientific">Gloeothece citriformis (strain PCC 7424)</name>
    <name type="common">Cyanothece sp. (strain PCC 7424)</name>
    <dbReference type="NCBI Taxonomy" id="65393"/>
    <lineage>
        <taxon>Bacteria</taxon>
        <taxon>Bacillati</taxon>
        <taxon>Cyanobacteriota</taxon>
        <taxon>Cyanophyceae</taxon>
        <taxon>Oscillatoriophycideae</taxon>
        <taxon>Chroococcales</taxon>
        <taxon>Aphanothecaceae</taxon>
        <taxon>Gloeothece</taxon>
        <taxon>Gloeothece citriformis</taxon>
    </lineage>
</organism>
<dbReference type="InterPro" id="IPR012903">
    <property type="entry name" value="Nif11"/>
</dbReference>
<gene>
    <name evidence="2" type="ordered locus">PCC7424_1741</name>
</gene>
<dbReference type="HOGENOM" id="CLU_158613_4_1_3"/>
<accession>B7KB66</accession>
<dbReference type="OrthoDB" id="516068at2"/>
<evidence type="ECO:0000259" key="1">
    <source>
        <dbReference type="Pfam" id="PF07862"/>
    </source>
</evidence>
<evidence type="ECO:0000313" key="3">
    <source>
        <dbReference type="Proteomes" id="UP000002384"/>
    </source>
</evidence>
<dbReference type="RefSeq" id="WP_012599119.1">
    <property type="nucleotide sequence ID" value="NC_011729.1"/>
</dbReference>
<proteinExistence type="predicted"/>
<dbReference type="AlphaFoldDB" id="B7KB66"/>
<dbReference type="KEGG" id="cyc:PCC7424_1741"/>
<dbReference type="Proteomes" id="UP000002384">
    <property type="component" value="Chromosome"/>
</dbReference>
<evidence type="ECO:0000313" key="2">
    <source>
        <dbReference type="EMBL" id="ACK70176.1"/>
    </source>
</evidence>
<protein>
    <recommendedName>
        <fullName evidence="1">Nif11 domain-containing protein</fullName>
    </recommendedName>
</protein>
<dbReference type="STRING" id="65393.PCC7424_1741"/>
<dbReference type="EMBL" id="CP001291">
    <property type="protein sequence ID" value="ACK70176.1"/>
    <property type="molecule type" value="Genomic_DNA"/>
</dbReference>
<name>B7KB66_GLOC7</name>
<dbReference type="Pfam" id="PF07862">
    <property type="entry name" value="Nif11"/>
    <property type="match status" value="1"/>
</dbReference>
<sequence>MARENVVKLFRDVQKNPSLKKTLNQANNLKGFVTLAQELGYDFTLQEWQDLTAFKVEEYQCEISEIPGL</sequence>
<feature type="domain" description="Nif11" evidence="1">
    <location>
        <begin position="1"/>
        <end position="48"/>
    </location>
</feature>
<keyword evidence="3" id="KW-1185">Reference proteome</keyword>
<dbReference type="eggNOG" id="ENOG50336TG">
    <property type="taxonomic scope" value="Bacteria"/>
</dbReference>
<reference evidence="3" key="1">
    <citation type="journal article" date="2011" name="MBio">
        <title>Novel metabolic attributes of the genus Cyanothece, comprising a group of unicellular nitrogen-fixing Cyanobacteria.</title>
        <authorList>
            <person name="Bandyopadhyay A."/>
            <person name="Elvitigala T."/>
            <person name="Welsh E."/>
            <person name="Stockel J."/>
            <person name="Liberton M."/>
            <person name="Min H."/>
            <person name="Sherman L.A."/>
            <person name="Pakrasi H.B."/>
        </authorList>
    </citation>
    <scope>NUCLEOTIDE SEQUENCE [LARGE SCALE GENOMIC DNA]</scope>
    <source>
        <strain evidence="3">PCC 7424</strain>
    </source>
</reference>